<dbReference type="EMBL" id="RKQZ01000001">
    <property type="protein sequence ID" value="RPF19790.1"/>
    <property type="molecule type" value="Genomic_DNA"/>
</dbReference>
<dbReference type="SUPFAM" id="SSF53756">
    <property type="entry name" value="UDP-Glycosyltransferase/glycogen phosphorylase"/>
    <property type="match status" value="1"/>
</dbReference>
<dbReference type="InterPro" id="IPR017814">
    <property type="entry name" value="Mycothiol_biosynthesis_MshA"/>
</dbReference>
<dbReference type="EC" id="2.4.1.250" evidence="7"/>
<evidence type="ECO:0000313" key="11">
    <source>
        <dbReference type="Proteomes" id="UP000280501"/>
    </source>
</evidence>
<accession>A0A3N4YMV5</accession>
<feature type="domain" description="Glycosyl transferase family 1" evidence="8">
    <location>
        <begin position="310"/>
        <end position="434"/>
    </location>
</feature>
<dbReference type="GO" id="GO:0000287">
    <property type="term" value="F:magnesium ion binding"/>
    <property type="evidence" value="ECO:0007669"/>
    <property type="project" value="UniProtKB-UniRule"/>
</dbReference>
<feature type="binding site" evidence="7">
    <location>
        <begin position="15"/>
        <end position="16"/>
    </location>
    <ligand>
        <name>UDP-N-acetyl-alpha-D-glucosamine</name>
        <dbReference type="ChEBI" id="CHEBI:57705"/>
    </ligand>
</feature>
<keyword evidence="2 7" id="KW-0328">Glycosyltransferase</keyword>
<comment type="caution">
    <text evidence="10">The sequence shown here is derived from an EMBL/GenBank/DDBJ whole genome shotgun (WGS) entry which is preliminary data.</text>
</comment>
<evidence type="ECO:0000256" key="6">
    <source>
        <dbReference type="ARBA" id="ARBA00048131"/>
    </source>
</evidence>
<feature type="binding site" evidence="7">
    <location>
        <position position="135"/>
    </location>
    <ligand>
        <name>1D-myo-inositol 3-phosphate</name>
        <dbReference type="ChEBI" id="CHEBI:58401"/>
    </ligand>
</feature>
<feature type="binding site" evidence="7">
    <location>
        <position position="9"/>
    </location>
    <ligand>
        <name>1D-myo-inositol 3-phosphate</name>
        <dbReference type="ChEBI" id="CHEBI:58401"/>
    </ligand>
</feature>
<dbReference type="InterPro" id="IPR001296">
    <property type="entry name" value="Glyco_trans_1"/>
</dbReference>
<evidence type="ECO:0000256" key="2">
    <source>
        <dbReference type="ARBA" id="ARBA00022676"/>
    </source>
</evidence>
<keyword evidence="5 7" id="KW-0460">Magnesium</keyword>
<name>A0A3N4YMV5_9MICO</name>
<evidence type="ECO:0000259" key="8">
    <source>
        <dbReference type="Pfam" id="PF00534"/>
    </source>
</evidence>
<feature type="domain" description="Glycosyltransferase subfamily 4-like N-terminal" evidence="9">
    <location>
        <begin position="22"/>
        <end position="197"/>
    </location>
</feature>
<evidence type="ECO:0000259" key="9">
    <source>
        <dbReference type="Pfam" id="PF13579"/>
    </source>
</evidence>
<keyword evidence="4 7" id="KW-0479">Metal-binding</keyword>
<gene>
    <name evidence="7" type="primary">mshA</name>
    <name evidence="10" type="ORF">EDD34_0354</name>
</gene>
<comment type="caution">
    <text evidence="7">Lacks conserved residue(s) required for the propagation of feature annotation.</text>
</comment>
<dbReference type="Pfam" id="PF13579">
    <property type="entry name" value="Glyco_trans_4_4"/>
    <property type="match status" value="1"/>
</dbReference>
<dbReference type="RefSeq" id="WP_123813042.1">
    <property type="nucleotide sequence ID" value="NZ_RKQZ01000001.1"/>
</dbReference>
<dbReference type="InterPro" id="IPR028098">
    <property type="entry name" value="Glyco_trans_4-like_N"/>
</dbReference>
<keyword evidence="11" id="KW-1185">Reference proteome</keyword>
<feature type="binding site" evidence="7">
    <location>
        <begin position="20"/>
        <end position="25"/>
    </location>
    <ligand>
        <name>1D-myo-inositol 3-phosphate</name>
        <dbReference type="ChEBI" id="CHEBI:58401"/>
    </ligand>
</feature>
<comment type="similarity">
    <text evidence="1 7">Belongs to the glycosyltransferase group 1 family. MshA subfamily.</text>
</comment>
<dbReference type="GO" id="GO:0008375">
    <property type="term" value="F:acetylglucosaminyltransferase activity"/>
    <property type="evidence" value="ECO:0007669"/>
    <property type="project" value="UniProtKB-UniRule"/>
</dbReference>
<dbReference type="GO" id="GO:0102710">
    <property type="term" value="F:D-inositol-3-phosphate glycosyltransferase activity"/>
    <property type="evidence" value="ECO:0007669"/>
    <property type="project" value="UniProtKB-EC"/>
</dbReference>
<dbReference type="PANTHER" id="PTHR12526:SF510">
    <property type="entry name" value="D-INOSITOL 3-PHOSPHATE GLYCOSYLTRANSFERASE"/>
    <property type="match status" value="1"/>
</dbReference>
<evidence type="ECO:0000256" key="4">
    <source>
        <dbReference type="ARBA" id="ARBA00022723"/>
    </source>
</evidence>
<sequence length="468" mass="49172">MRVAMITVHTSPLEQPGMGDAGGMNVYVLELSRALARRGAEVEIYTRATSSAQPKVVDAEPGIKVVHISAGPYEGLDKNDLPGQLCAFAAGVLRAEAHRPVDWYDVVHTHYWLSGQVGWLATERWDLPLVHSMHTMARVKNAALAPGDSPEPMGRIVGEEQVVAEADALVANTEQEAEDLVSGYGAARPRVHVVPPGVDTRLFAPLQAALGGGSGPRTVACPVEDDEGRAAVAEARRALRERLGLPAGRQIVLFAGRIQILKGPDVLVRALGAWPATAVAGADPARPAEARGPGRSGSAVPAGVAARPLLVVLGGASGKATAVRELEALAWQEGVSDDVLVRPPVPQAELVDWFRAADLVAVPSHNESFGLVAAEALASGAPVVAAAVGGLRTVVADGESGVLVHGHEPRDWARALHDLLADDRRRTRMARAAAASAARFSWDHAADEILAVYETARKHHAESGRMGP</sequence>
<evidence type="ECO:0000256" key="1">
    <source>
        <dbReference type="ARBA" id="ARBA00008449"/>
    </source>
</evidence>
<feature type="binding site" evidence="7">
    <location>
        <position position="354"/>
    </location>
    <ligand>
        <name>Mg(2+)</name>
        <dbReference type="ChEBI" id="CHEBI:18420"/>
    </ligand>
</feature>
<feature type="binding site" evidence="7">
    <location>
        <position position="257"/>
    </location>
    <ligand>
        <name>UDP-N-acetyl-alpha-D-glucosamine</name>
        <dbReference type="ChEBI" id="CHEBI:57705"/>
    </ligand>
</feature>
<organism evidence="10 11">
    <name type="scientific">Myceligenerans xiligouense</name>
    <dbReference type="NCBI Taxonomy" id="253184"/>
    <lineage>
        <taxon>Bacteria</taxon>
        <taxon>Bacillati</taxon>
        <taxon>Actinomycetota</taxon>
        <taxon>Actinomycetes</taxon>
        <taxon>Micrococcales</taxon>
        <taxon>Promicromonosporaceae</taxon>
        <taxon>Myceligenerans</taxon>
    </lineage>
</organism>
<comment type="catalytic activity">
    <reaction evidence="6 7">
        <text>1D-myo-inositol 3-phosphate + UDP-N-acetyl-alpha-D-glucosamine = 1D-myo-inositol 2-acetamido-2-deoxy-alpha-D-glucopyranoside 3-phosphate + UDP + H(+)</text>
        <dbReference type="Rhea" id="RHEA:26188"/>
        <dbReference type="ChEBI" id="CHEBI:15378"/>
        <dbReference type="ChEBI" id="CHEBI:57705"/>
        <dbReference type="ChEBI" id="CHEBI:58223"/>
        <dbReference type="ChEBI" id="CHEBI:58401"/>
        <dbReference type="ChEBI" id="CHEBI:58892"/>
        <dbReference type="EC" id="2.4.1.250"/>
    </reaction>
</comment>
<dbReference type="GO" id="GO:0010125">
    <property type="term" value="P:mycothiol biosynthetic process"/>
    <property type="evidence" value="ECO:0007669"/>
    <property type="project" value="UniProtKB-UniRule"/>
</dbReference>
<dbReference type="OrthoDB" id="9810929at2"/>
<evidence type="ECO:0000256" key="5">
    <source>
        <dbReference type="ARBA" id="ARBA00022842"/>
    </source>
</evidence>
<reference evidence="10 11" key="1">
    <citation type="submission" date="2018-11" db="EMBL/GenBank/DDBJ databases">
        <title>Sequencing the genomes of 1000 actinobacteria strains.</title>
        <authorList>
            <person name="Klenk H.-P."/>
        </authorList>
    </citation>
    <scope>NUCLEOTIDE SEQUENCE [LARGE SCALE GENOMIC DNA]</scope>
    <source>
        <strain evidence="10 11">DSM 15700</strain>
    </source>
</reference>
<dbReference type="HAMAP" id="MF_01695">
    <property type="entry name" value="MshA"/>
    <property type="match status" value="1"/>
</dbReference>
<keyword evidence="3 7" id="KW-0808">Transferase</keyword>
<protein>
    <recommendedName>
        <fullName evidence="7">D-inositol-3-phosphate glycosyltransferase</fullName>
        <ecNumber evidence="7">2.4.1.250</ecNumber>
    </recommendedName>
    <alternativeName>
        <fullName evidence="7">N-acetylglucosamine-inositol-phosphate N-acetylglucosaminyltransferase</fullName>
        <shortName evidence="7">GlcNAc-Ins-P N-acetylglucosaminyltransferase</shortName>
    </alternativeName>
</protein>
<comment type="function">
    <text evidence="7">Catalyzes the transfer of a N-acetyl-glucosamine moiety to 1D-myo-inositol 3-phosphate to produce 1D-myo-inositol 2-acetamido-2-deoxy-glucopyranoside 3-phosphate in the mycothiol biosynthesis pathway.</text>
</comment>
<dbReference type="Gene3D" id="3.40.50.2000">
    <property type="entry name" value="Glycogen Phosphorylase B"/>
    <property type="match status" value="2"/>
</dbReference>
<feature type="binding site" evidence="7">
    <location>
        <position position="357"/>
    </location>
    <ligand>
        <name>Mg(2+)</name>
        <dbReference type="ChEBI" id="CHEBI:18420"/>
    </ligand>
</feature>
<dbReference type="Pfam" id="PF00534">
    <property type="entry name" value="Glycos_transf_1"/>
    <property type="match status" value="1"/>
</dbReference>
<feature type="binding site" evidence="7">
    <location>
        <position position="375"/>
    </location>
    <ligand>
        <name>UDP-N-acetyl-alpha-D-glucosamine</name>
        <dbReference type="ChEBI" id="CHEBI:57705"/>
    </ligand>
</feature>
<proteinExistence type="inferred from homology"/>
<dbReference type="PANTHER" id="PTHR12526">
    <property type="entry name" value="GLYCOSYLTRANSFERASE"/>
    <property type="match status" value="1"/>
</dbReference>
<feature type="binding site" evidence="7">
    <location>
        <position position="355"/>
    </location>
    <ligand>
        <name>Mg(2+)</name>
        <dbReference type="ChEBI" id="CHEBI:18420"/>
    </ligand>
</feature>
<feature type="binding site" evidence="7">
    <location>
        <position position="111"/>
    </location>
    <ligand>
        <name>1D-myo-inositol 3-phosphate</name>
        <dbReference type="ChEBI" id="CHEBI:58401"/>
    </ligand>
</feature>
<evidence type="ECO:0000256" key="3">
    <source>
        <dbReference type="ARBA" id="ARBA00022679"/>
    </source>
</evidence>
<feature type="binding site" evidence="7">
    <location>
        <position position="262"/>
    </location>
    <ligand>
        <name>UDP-N-acetyl-alpha-D-glucosamine</name>
        <dbReference type="ChEBI" id="CHEBI:57705"/>
    </ligand>
</feature>
<dbReference type="AlphaFoldDB" id="A0A3N4YMV5"/>
<comment type="subunit">
    <text evidence="7">Homodimer.</text>
</comment>
<evidence type="ECO:0000313" key="10">
    <source>
        <dbReference type="EMBL" id="RPF19790.1"/>
    </source>
</evidence>
<dbReference type="Proteomes" id="UP000280501">
    <property type="component" value="Unassembled WGS sequence"/>
</dbReference>
<evidence type="ECO:0000256" key="7">
    <source>
        <dbReference type="HAMAP-Rule" id="MF_01695"/>
    </source>
</evidence>
<feature type="binding site" evidence="7">
    <location>
        <position position="345"/>
    </location>
    <ligand>
        <name>UDP-N-acetyl-alpha-D-glucosamine</name>
        <dbReference type="ChEBI" id="CHEBI:57705"/>
    </ligand>
</feature>
<feature type="binding site" evidence="7">
    <location>
        <position position="155"/>
    </location>
    <ligand>
        <name>1D-myo-inositol 3-phosphate</name>
        <dbReference type="ChEBI" id="CHEBI:58401"/>
    </ligand>
</feature>
<feature type="binding site" evidence="7">
    <location>
        <position position="23"/>
    </location>
    <ligand>
        <name>UDP-N-acetyl-alpha-D-glucosamine</name>
        <dbReference type="ChEBI" id="CHEBI:57705"/>
    </ligand>
</feature>
<feature type="binding site" evidence="7">
    <location>
        <position position="367"/>
    </location>
    <ligand>
        <name>UDP-N-acetyl-alpha-D-glucosamine</name>
        <dbReference type="ChEBI" id="CHEBI:57705"/>
    </ligand>
</feature>
<feature type="binding site" evidence="7">
    <location>
        <position position="78"/>
    </location>
    <ligand>
        <name>1D-myo-inositol 3-phosphate</name>
        <dbReference type="ChEBI" id="CHEBI:58401"/>
    </ligand>
</feature>